<feature type="compositionally biased region" description="Polar residues" evidence="1">
    <location>
        <begin position="8"/>
        <end position="25"/>
    </location>
</feature>
<dbReference type="Proteomes" id="UP000266841">
    <property type="component" value="Unassembled WGS sequence"/>
</dbReference>
<comment type="caution">
    <text evidence="2">The sequence shown here is derived from an EMBL/GenBank/DDBJ whole genome shotgun (WGS) entry which is preliminary data.</text>
</comment>
<reference evidence="2 3" key="1">
    <citation type="journal article" date="2012" name="Genome Biol.">
        <title>Genome and low-iron response of an oceanic diatom adapted to chronic iron limitation.</title>
        <authorList>
            <person name="Lommer M."/>
            <person name="Specht M."/>
            <person name="Roy A.S."/>
            <person name="Kraemer L."/>
            <person name="Andreson R."/>
            <person name="Gutowska M.A."/>
            <person name="Wolf J."/>
            <person name="Bergner S.V."/>
            <person name="Schilhabel M.B."/>
            <person name="Klostermeier U.C."/>
            <person name="Beiko R.G."/>
            <person name="Rosenstiel P."/>
            <person name="Hippler M."/>
            <person name="Laroche J."/>
        </authorList>
    </citation>
    <scope>NUCLEOTIDE SEQUENCE [LARGE SCALE GENOMIC DNA]</scope>
    <source>
        <strain evidence="2 3">CCMP1005</strain>
    </source>
</reference>
<feature type="compositionally biased region" description="Basic and acidic residues" evidence="1">
    <location>
        <begin position="118"/>
        <end position="128"/>
    </location>
</feature>
<feature type="compositionally biased region" description="Basic and acidic residues" evidence="1">
    <location>
        <begin position="144"/>
        <end position="165"/>
    </location>
</feature>
<keyword evidence="3" id="KW-1185">Reference proteome</keyword>
<dbReference type="EMBL" id="AGNL01032403">
    <property type="protein sequence ID" value="EJK56106.1"/>
    <property type="molecule type" value="Genomic_DNA"/>
</dbReference>
<sequence>KRKPDGVENNTSSSVKRMKLSNGTVTPFEPSLGSDKPAEPENNDDHKQGADGAPLRPTYLDNKLVAGPPTRKDDPANDTGFDSDATVDLMGEPKESRGGSSEPVISKPSTTEDEIREDVDLIEPKESEGGSSEPDISKPSNPQDEIRQDEENRIKGAETTSKRDDPTDDIPMTEATEGRKQPFSEDLELDDLGLSIGKKKKAVDSLEIDDEEEILEVNEEVAVDPHKELDEATSKSRQVLLELTDILKNNPDFVPYTRSRRLA</sequence>
<feature type="compositionally biased region" description="Basic and acidic residues" evidence="1">
    <location>
        <begin position="36"/>
        <end position="49"/>
    </location>
</feature>
<evidence type="ECO:0000313" key="2">
    <source>
        <dbReference type="EMBL" id="EJK56106.1"/>
    </source>
</evidence>
<evidence type="ECO:0000256" key="1">
    <source>
        <dbReference type="SAM" id="MobiDB-lite"/>
    </source>
</evidence>
<feature type="non-terminal residue" evidence="2">
    <location>
        <position position="1"/>
    </location>
</feature>
<name>K0S5C1_THAOC</name>
<accession>K0S5C1</accession>
<dbReference type="AlphaFoldDB" id="K0S5C1"/>
<organism evidence="2 3">
    <name type="scientific">Thalassiosira oceanica</name>
    <name type="common">Marine diatom</name>
    <dbReference type="NCBI Taxonomy" id="159749"/>
    <lineage>
        <taxon>Eukaryota</taxon>
        <taxon>Sar</taxon>
        <taxon>Stramenopiles</taxon>
        <taxon>Ochrophyta</taxon>
        <taxon>Bacillariophyta</taxon>
        <taxon>Coscinodiscophyceae</taxon>
        <taxon>Thalassiosirophycidae</taxon>
        <taxon>Thalassiosirales</taxon>
        <taxon>Thalassiosiraceae</taxon>
        <taxon>Thalassiosira</taxon>
    </lineage>
</organism>
<proteinExistence type="predicted"/>
<feature type="region of interest" description="Disordered" evidence="1">
    <location>
        <begin position="1"/>
        <end position="185"/>
    </location>
</feature>
<protein>
    <submittedName>
        <fullName evidence="2">Uncharacterized protein</fullName>
    </submittedName>
</protein>
<evidence type="ECO:0000313" key="3">
    <source>
        <dbReference type="Proteomes" id="UP000266841"/>
    </source>
</evidence>
<gene>
    <name evidence="2" type="ORF">THAOC_24069</name>
</gene>